<comment type="caution">
    <text evidence="8">The sequence shown here is derived from an EMBL/GenBank/DDBJ whole genome shotgun (WGS) entry which is preliminary data.</text>
</comment>
<dbReference type="InterPro" id="IPR011059">
    <property type="entry name" value="Metal-dep_hydrolase_composite"/>
</dbReference>
<keyword evidence="3 8" id="KW-0378">Hydrolase</keyword>
<name>A0A095VSG3_9GAMM</name>
<comment type="similarity">
    <text evidence="1">Belongs to the metallo-dependent hydrolases superfamily. Adenine deaminase family.</text>
</comment>
<proteinExistence type="inferred from homology"/>
<feature type="domain" description="Adenine deaminase C-terminal" evidence="7">
    <location>
        <begin position="452"/>
        <end position="580"/>
    </location>
</feature>
<dbReference type="Pfam" id="PF01979">
    <property type="entry name" value="Amidohydro_1"/>
    <property type="match status" value="1"/>
</dbReference>
<protein>
    <recommendedName>
        <fullName evidence="2">adenine deaminase</fullName>
        <ecNumber evidence="2">3.5.4.2</ecNumber>
    </recommendedName>
</protein>
<evidence type="ECO:0000259" key="7">
    <source>
        <dbReference type="Pfam" id="PF13382"/>
    </source>
</evidence>
<gene>
    <name evidence="8" type="ORF">HRUBRA_00991</name>
</gene>
<dbReference type="EMBL" id="AUVB01000027">
    <property type="protein sequence ID" value="KGE04407.1"/>
    <property type="molecule type" value="Genomic_DNA"/>
</dbReference>
<dbReference type="GO" id="GO:0000034">
    <property type="term" value="F:adenine deaminase activity"/>
    <property type="evidence" value="ECO:0007669"/>
    <property type="project" value="UniProtKB-EC"/>
</dbReference>
<evidence type="ECO:0000256" key="4">
    <source>
        <dbReference type="ARBA" id="ARBA00047720"/>
    </source>
</evidence>
<dbReference type="InterPro" id="IPR026912">
    <property type="entry name" value="Adenine_deam_C"/>
</dbReference>
<organism evidence="8 9">
    <name type="scientific">Pseudohaliea rubra DSM 19751</name>
    <dbReference type="NCBI Taxonomy" id="1265313"/>
    <lineage>
        <taxon>Bacteria</taxon>
        <taxon>Pseudomonadati</taxon>
        <taxon>Pseudomonadota</taxon>
        <taxon>Gammaproteobacteria</taxon>
        <taxon>Cellvibrionales</taxon>
        <taxon>Halieaceae</taxon>
        <taxon>Pseudohaliea</taxon>
    </lineage>
</organism>
<dbReference type="Gene3D" id="3.20.20.140">
    <property type="entry name" value="Metal-dependent hydrolases"/>
    <property type="match status" value="1"/>
</dbReference>
<feature type="domain" description="Amidohydrolase-related" evidence="6">
    <location>
        <begin position="101"/>
        <end position="389"/>
    </location>
</feature>
<evidence type="ECO:0000259" key="6">
    <source>
        <dbReference type="Pfam" id="PF01979"/>
    </source>
</evidence>
<evidence type="ECO:0000313" key="8">
    <source>
        <dbReference type="EMBL" id="KGE04407.1"/>
    </source>
</evidence>
<feature type="signal peptide" evidence="5">
    <location>
        <begin position="1"/>
        <end position="22"/>
    </location>
</feature>
<comment type="catalytic activity">
    <reaction evidence="4">
        <text>adenine + H2O + H(+) = hypoxanthine + NH4(+)</text>
        <dbReference type="Rhea" id="RHEA:23688"/>
        <dbReference type="ChEBI" id="CHEBI:15377"/>
        <dbReference type="ChEBI" id="CHEBI:15378"/>
        <dbReference type="ChEBI" id="CHEBI:16708"/>
        <dbReference type="ChEBI" id="CHEBI:17368"/>
        <dbReference type="ChEBI" id="CHEBI:28938"/>
        <dbReference type="EC" id="3.5.4.2"/>
    </reaction>
</comment>
<dbReference type="Gene3D" id="2.30.40.10">
    <property type="entry name" value="Urease, subunit C, domain 1"/>
    <property type="match status" value="1"/>
</dbReference>
<dbReference type="eggNOG" id="COG1001">
    <property type="taxonomic scope" value="Bacteria"/>
</dbReference>
<dbReference type="EC" id="3.5.4.2" evidence="2"/>
<dbReference type="PANTHER" id="PTHR11113">
    <property type="entry name" value="N-ACETYLGLUCOSAMINE-6-PHOSPHATE DEACETYLASE"/>
    <property type="match status" value="1"/>
</dbReference>
<evidence type="ECO:0000256" key="1">
    <source>
        <dbReference type="ARBA" id="ARBA00006773"/>
    </source>
</evidence>
<keyword evidence="5" id="KW-0732">Signal</keyword>
<dbReference type="SUPFAM" id="SSF51556">
    <property type="entry name" value="Metallo-dependent hydrolases"/>
    <property type="match status" value="1"/>
</dbReference>
<sequence length="628" mass="67206">MSRPLLTFAACLLAALPRTLPAASLDVSADIAARQHAMQVALAREPADLLVRNVTVLNVFTAEWRSRQDVVIAGERIAWVGDSGGWGGEAAAVHDGKGLHVVPGFGESHKHIESSYLTPEFEAALVVPRGNTFTVEGSHELSNVVGPHNVTFWLASEAAGSPLKIFPAIGSATPPTVYERGGGYYGHGEMVDFMQRDLRVVGLGEVMDWPALSNPGAPGGERLWGMIRATWEHRGTVEGHGSGLIDSNSINAFAAAGLSSDHEVRLPQEGLEKLRAGIFLEVRVDTAVDLFPFLLAQGISDWSNVSVTTDDRDVAATLQLGAMDYNIRTAIKAGIEPRHAYLMGSYNVARHFKIDHLVGAIAPGRYADLVFLEDPTTVAISHVIANGRLAGRGGEYLLPVPELTYPAWATNTINVGRPLRADDFVLAAPAGRKDVQAAVLEPFFFGEDFPVETLPVVDGVVPAAPARGISKVAMVDRYHGDAAVSKMFWRGVGPLTEASALASSQSHDLHNIWVLGNSDDAMALAANTVAELGGGWALVREGKVIASVRLEVAGLMTQRSVAEVAAEMEALHLAADTMAWINDTGLPERMRFAFLTASPWRWQLVAPYAENPGGFVNVTDGATHPVLW</sequence>
<dbReference type="InterPro" id="IPR032466">
    <property type="entry name" value="Metal_Hydrolase"/>
</dbReference>
<dbReference type="Proteomes" id="UP000029640">
    <property type="component" value="Unassembled WGS sequence"/>
</dbReference>
<dbReference type="PANTHER" id="PTHR11113:SF2">
    <property type="entry name" value="ADENINE DEAMINASE"/>
    <property type="match status" value="1"/>
</dbReference>
<dbReference type="STRING" id="1265313.HRUBRA_00991"/>
<dbReference type="RefSeq" id="WP_052094833.1">
    <property type="nucleotide sequence ID" value="NZ_KN234785.1"/>
</dbReference>
<reference evidence="8 9" key="1">
    <citation type="journal article" date="2014" name="Genome Announc.">
        <title>Genome Sequence of Gammaproteobacterial Pseudohaliea rubra Type Strain DSM 19751, Isolated from Coastal Seawater of the Mediterranean Sea.</title>
        <authorList>
            <person name="Spring S."/>
            <person name="Fiebig A."/>
            <person name="Riedel T."/>
            <person name="Goker M."/>
            <person name="Klenk H.P."/>
        </authorList>
    </citation>
    <scope>NUCLEOTIDE SEQUENCE [LARGE SCALE GENOMIC DNA]</scope>
    <source>
        <strain evidence="8 9">DSM 19751</strain>
    </source>
</reference>
<accession>A0A095VSG3</accession>
<dbReference type="SUPFAM" id="SSF51338">
    <property type="entry name" value="Composite domain of metallo-dependent hydrolases"/>
    <property type="match status" value="1"/>
</dbReference>
<dbReference type="AlphaFoldDB" id="A0A095VSG3"/>
<keyword evidence="9" id="KW-1185">Reference proteome</keyword>
<dbReference type="Pfam" id="PF13382">
    <property type="entry name" value="Adenine_deam_C"/>
    <property type="match status" value="1"/>
</dbReference>
<dbReference type="HOGENOM" id="CLU_027935_0_0_6"/>
<evidence type="ECO:0000256" key="5">
    <source>
        <dbReference type="SAM" id="SignalP"/>
    </source>
</evidence>
<dbReference type="OrthoDB" id="9766983at2"/>
<evidence type="ECO:0000313" key="9">
    <source>
        <dbReference type="Proteomes" id="UP000029640"/>
    </source>
</evidence>
<evidence type="ECO:0000256" key="2">
    <source>
        <dbReference type="ARBA" id="ARBA00012782"/>
    </source>
</evidence>
<evidence type="ECO:0000256" key="3">
    <source>
        <dbReference type="ARBA" id="ARBA00022801"/>
    </source>
</evidence>
<feature type="chain" id="PRO_5001911075" description="adenine deaminase" evidence="5">
    <location>
        <begin position="23"/>
        <end position="628"/>
    </location>
</feature>
<dbReference type="InterPro" id="IPR006680">
    <property type="entry name" value="Amidohydro-rel"/>
</dbReference>
<dbReference type="PATRIC" id="fig|1265313.6.peg.977"/>